<dbReference type="EMBL" id="PQXM01000496">
    <property type="protein sequence ID" value="TGO72046.1"/>
    <property type="molecule type" value="Genomic_DNA"/>
</dbReference>
<gene>
    <name evidence="1" type="ORF">BELL_0498g00010</name>
</gene>
<name>A0A4Z1JF09_9HELO</name>
<reference evidence="1 2" key="1">
    <citation type="submission" date="2017-12" db="EMBL/GenBank/DDBJ databases">
        <title>Comparative genomics of Botrytis spp.</title>
        <authorList>
            <person name="Valero-Jimenez C.A."/>
            <person name="Tapia P."/>
            <person name="Veloso J."/>
            <person name="Silva-Moreno E."/>
            <person name="Staats M."/>
            <person name="Valdes J.H."/>
            <person name="Van Kan J.A.L."/>
        </authorList>
    </citation>
    <scope>NUCLEOTIDE SEQUENCE [LARGE SCALE GENOMIC DNA]</scope>
    <source>
        <strain evidence="1 2">Be9601</strain>
    </source>
</reference>
<protein>
    <submittedName>
        <fullName evidence="1">Uncharacterized protein</fullName>
    </submittedName>
</protein>
<evidence type="ECO:0000313" key="1">
    <source>
        <dbReference type="EMBL" id="TGO72046.1"/>
    </source>
</evidence>
<accession>A0A4Z1JF09</accession>
<comment type="caution">
    <text evidence="1">The sequence shown here is derived from an EMBL/GenBank/DDBJ whole genome shotgun (WGS) entry which is preliminary data.</text>
</comment>
<sequence length="124" mass="13712">MRSLADASERFQVLPPRDRRQAEAGEGQSEILHATIYTAVRFDCERVTEPRNGIVKIPVGRPTGIACFDLCGAGCDWILLRVGRGGGIATISLKNGRGHVQGLLWDENEKWDDVVDLWAFSLDC</sequence>
<proteinExistence type="predicted"/>
<keyword evidence="2" id="KW-1185">Reference proteome</keyword>
<evidence type="ECO:0000313" key="2">
    <source>
        <dbReference type="Proteomes" id="UP000297229"/>
    </source>
</evidence>
<dbReference type="AlphaFoldDB" id="A0A4Z1JF09"/>
<dbReference type="Proteomes" id="UP000297229">
    <property type="component" value="Unassembled WGS sequence"/>
</dbReference>
<organism evidence="1 2">
    <name type="scientific">Botrytis elliptica</name>
    <dbReference type="NCBI Taxonomy" id="278938"/>
    <lineage>
        <taxon>Eukaryota</taxon>
        <taxon>Fungi</taxon>
        <taxon>Dikarya</taxon>
        <taxon>Ascomycota</taxon>
        <taxon>Pezizomycotina</taxon>
        <taxon>Leotiomycetes</taxon>
        <taxon>Helotiales</taxon>
        <taxon>Sclerotiniaceae</taxon>
        <taxon>Botrytis</taxon>
    </lineage>
</organism>